<evidence type="ECO:0000259" key="3">
    <source>
        <dbReference type="PROSITE" id="PS50110"/>
    </source>
</evidence>
<dbReference type="SMART" id="SM00448">
    <property type="entry name" value="REC"/>
    <property type="match status" value="1"/>
</dbReference>
<dbReference type="AlphaFoldDB" id="A0A5P2DYS1"/>
<organism evidence="4 5">
    <name type="scientific">Streptomyces venezuelae</name>
    <dbReference type="NCBI Taxonomy" id="54571"/>
    <lineage>
        <taxon>Bacteria</taxon>
        <taxon>Bacillati</taxon>
        <taxon>Actinomycetota</taxon>
        <taxon>Actinomycetes</taxon>
        <taxon>Kitasatosporales</taxon>
        <taxon>Streptomycetaceae</taxon>
        <taxon>Streptomyces</taxon>
    </lineage>
</organism>
<accession>A0A5P2DYS1</accession>
<evidence type="ECO:0000256" key="1">
    <source>
        <dbReference type="ARBA" id="ARBA00022553"/>
    </source>
</evidence>
<dbReference type="InterPro" id="IPR001789">
    <property type="entry name" value="Sig_transdc_resp-reg_receiver"/>
</dbReference>
<evidence type="ECO:0000313" key="5">
    <source>
        <dbReference type="Proteomes" id="UP000324101"/>
    </source>
</evidence>
<keyword evidence="1" id="KW-0597">Phosphoprotein</keyword>
<dbReference type="Gene3D" id="3.40.50.2300">
    <property type="match status" value="1"/>
</dbReference>
<dbReference type="GO" id="GO:0000160">
    <property type="term" value="P:phosphorelay signal transduction system"/>
    <property type="evidence" value="ECO:0007669"/>
    <property type="project" value="InterPro"/>
</dbReference>
<dbReference type="InterPro" id="IPR050595">
    <property type="entry name" value="Bact_response_regulator"/>
</dbReference>
<proteinExistence type="predicted"/>
<comment type="caution">
    <text evidence="2">Lacks conserved residue(s) required for the propagation of feature annotation.</text>
</comment>
<sequence>MKRNDMNGATPSRILLVARETTLKGLLERLLVARGFTVVDGGTGVDTVSLLGSAGPVDLVICERTGPGLDEVALFEEIRRHPEHGRVPILALPPAEPECTVRALEAGVSDCLAKPFHPAEFVARVERLARPAAA</sequence>
<feature type="domain" description="Response regulatory" evidence="3">
    <location>
        <begin position="13"/>
        <end position="129"/>
    </location>
</feature>
<evidence type="ECO:0000313" key="4">
    <source>
        <dbReference type="EMBL" id="QES58451.1"/>
    </source>
</evidence>
<dbReference type="PANTHER" id="PTHR44591">
    <property type="entry name" value="STRESS RESPONSE REGULATOR PROTEIN 1"/>
    <property type="match status" value="1"/>
</dbReference>
<evidence type="ECO:0000256" key="2">
    <source>
        <dbReference type="PROSITE-ProRule" id="PRU00169"/>
    </source>
</evidence>
<dbReference type="Pfam" id="PF00072">
    <property type="entry name" value="Response_reg"/>
    <property type="match status" value="1"/>
</dbReference>
<dbReference type="SUPFAM" id="SSF52172">
    <property type="entry name" value="CheY-like"/>
    <property type="match status" value="1"/>
</dbReference>
<reference evidence="4 5" key="1">
    <citation type="submission" date="2018-05" db="EMBL/GenBank/DDBJ databases">
        <title>Streptomyces venezuelae.</title>
        <authorList>
            <person name="Kim W."/>
            <person name="Lee N."/>
            <person name="Cho B.-K."/>
        </authorList>
    </citation>
    <scope>NUCLEOTIDE SEQUENCE [LARGE SCALE GENOMIC DNA]</scope>
    <source>
        <strain evidence="4 5">ATCC 21018</strain>
    </source>
</reference>
<gene>
    <name evidence="4" type="ORF">DEJ51_33550</name>
</gene>
<dbReference type="OrthoDB" id="4293713at2"/>
<dbReference type="EMBL" id="CP029189">
    <property type="protein sequence ID" value="QES58451.1"/>
    <property type="molecule type" value="Genomic_DNA"/>
</dbReference>
<name>A0A5P2DYS1_STRVZ</name>
<dbReference type="Proteomes" id="UP000324101">
    <property type="component" value="Chromosome"/>
</dbReference>
<protein>
    <recommendedName>
        <fullName evidence="3">Response regulatory domain-containing protein</fullName>
    </recommendedName>
</protein>
<dbReference type="PANTHER" id="PTHR44591:SF3">
    <property type="entry name" value="RESPONSE REGULATORY DOMAIN-CONTAINING PROTEIN"/>
    <property type="match status" value="1"/>
</dbReference>
<dbReference type="PROSITE" id="PS50110">
    <property type="entry name" value="RESPONSE_REGULATORY"/>
    <property type="match status" value="1"/>
</dbReference>
<dbReference type="RefSeq" id="WP_150261374.1">
    <property type="nucleotide sequence ID" value="NZ_CP029189.1"/>
</dbReference>
<dbReference type="InterPro" id="IPR011006">
    <property type="entry name" value="CheY-like_superfamily"/>
</dbReference>